<dbReference type="Pfam" id="PF07703">
    <property type="entry name" value="A2M_BRD"/>
    <property type="match status" value="1"/>
</dbReference>
<dbReference type="PANTHER" id="PTHR40094">
    <property type="entry name" value="ALPHA-2-MACROGLOBULIN HOMOLOG"/>
    <property type="match status" value="1"/>
</dbReference>
<gene>
    <name evidence="6" type="ORF">PLANPX_2593</name>
</gene>
<protein>
    <recommendedName>
        <fullName evidence="8">Alpha-2-macroglobulin</fullName>
    </recommendedName>
</protein>
<dbReference type="RefSeq" id="WP_152098854.1">
    <property type="nucleotide sequence ID" value="NZ_AP021861.1"/>
</dbReference>
<evidence type="ECO:0000313" key="7">
    <source>
        <dbReference type="Proteomes" id="UP000326837"/>
    </source>
</evidence>
<dbReference type="InterPro" id="IPR011626">
    <property type="entry name" value="Alpha-macroglobulin_TED"/>
</dbReference>
<dbReference type="InterPro" id="IPR051802">
    <property type="entry name" value="YfhM-like"/>
</dbReference>
<dbReference type="Pfam" id="PF00207">
    <property type="entry name" value="A2M"/>
    <property type="match status" value="1"/>
</dbReference>
<feature type="domain" description="Alpha-2-macroglobulin bait region" evidence="4">
    <location>
        <begin position="1020"/>
        <end position="1161"/>
    </location>
</feature>
<dbReference type="InterPro" id="IPR011625">
    <property type="entry name" value="A2M_N_BRD"/>
</dbReference>
<dbReference type="InterPro" id="IPR047565">
    <property type="entry name" value="Alpha-macroglob_thiol-ester_cl"/>
</dbReference>
<dbReference type="CDD" id="cd02891">
    <property type="entry name" value="A2M_like"/>
    <property type="match status" value="1"/>
</dbReference>
<dbReference type="InterPro" id="IPR001599">
    <property type="entry name" value="Macroglobln_a2"/>
</dbReference>
<dbReference type="SMART" id="SM01360">
    <property type="entry name" value="A2M"/>
    <property type="match status" value="1"/>
</dbReference>
<dbReference type="EMBL" id="AP021861">
    <property type="protein sequence ID" value="BBO32981.1"/>
    <property type="molecule type" value="Genomic_DNA"/>
</dbReference>
<dbReference type="SMART" id="SM01359">
    <property type="entry name" value="A2M_N_2"/>
    <property type="match status" value="1"/>
</dbReference>
<evidence type="ECO:0000259" key="4">
    <source>
        <dbReference type="SMART" id="SM01359"/>
    </source>
</evidence>
<dbReference type="SUPFAM" id="SSF48239">
    <property type="entry name" value="Terpenoid cyclases/Protein prenyltransferases"/>
    <property type="match status" value="1"/>
</dbReference>
<dbReference type="SMART" id="SM01419">
    <property type="entry name" value="Thiol-ester_cl"/>
    <property type="match status" value="1"/>
</dbReference>
<evidence type="ECO:0000256" key="1">
    <source>
        <dbReference type="ARBA" id="ARBA00010556"/>
    </source>
</evidence>
<comment type="similarity">
    <text evidence="1">Belongs to the protease inhibitor I39 (alpha-2-macroglobulin) family. Bacterial alpha-2-macroglobulin subfamily.</text>
</comment>
<dbReference type="Proteomes" id="UP000326837">
    <property type="component" value="Chromosome"/>
</dbReference>
<dbReference type="Pfam" id="PF17791">
    <property type="entry name" value="MG3"/>
    <property type="match status" value="1"/>
</dbReference>
<dbReference type="Gene3D" id="2.60.40.1930">
    <property type="match status" value="1"/>
</dbReference>
<name>A0A5K7XDQ7_9BACT</name>
<organism evidence="6 7">
    <name type="scientific">Lacipirellula parvula</name>
    <dbReference type="NCBI Taxonomy" id="2650471"/>
    <lineage>
        <taxon>Bacteria</taxon>
        <taxon>Pseudomonadati</taxon>
        <taxon>Planctomycetota</taxon>
        <taxon>Planctomycetia</taxon>
        <taxon>Pirellulales</taxon>
        <taxon>Lacipirellulaceae</taxon>
        <taxon>Lacipirellula</taxon>
    </lineage>
</organism>
<dbReference type="KEGG" id="lpav:PLANPX_2593"/>
<keyword evidence="7" id="KW-1185">Reference proteome</keyword>
<feature type="chain" id="PRO_5025050358" description="Alpha-2-macroglobulin" evidence="3">
    <location>
        <begin position="19"/>
        <end position="2105"/>
    </location>
</feature>
<feature type="domain" description="Alpha-2-macroglobulin" evidence="5">
    <location>
        <begin position="1299"/>
        <end position="1389"/>
    </location>
</feature>
<evidence type="ECO:0000259" key="5">
    <source>
        <dbReference type="SMART" id="SM01360"/>
    </source>
</evidence>
<dbReference type="Gene3D" id="2.60.40.10">
    <property type="entry name" value="Immunoglobulins"/>
    <property type="match status" value="1"/>
</dbReference>
<dbReference type="Pfam" id="PF01835">
    <property type="entry name" value="MG2"/>
    <property type="match status" value="1"/>
</dbReference>
<keyword evidence="3" id="KW-0732">Signal</keyword>
<dbReference type="InterPro" id="IPR013783">
    <property type="entry name" value="Ig-like_fold"/>
</dbReference>
<evidence type="ECO:0008006" key="8">
    <source>
        <dbReference type="Google" id="ProtNLM"/>
    </source>
</evidence>
<dbReference type="InterPro" id="IPR008930">
    <property type="entry name" value="Terpenoid_cyclase/PrenylTrfase"/>
</dbReference>
<dbReference type="GO" id="GO:0004866">
    <property type="term" value="F:endopeptidase inhibitor activity"/>
    <property type="evidence" value="ECO:0007669"/>
    <property type="project" value="InterPro"/>
</dbReference>
<evidence type="ECO:0000256" key="2">
    <source>
        <dbReference type="SAM" id="MobiDB-lite"/>
    </source>
</evidence>
<dbReference type="InterPro" id="IPR041246">
    <property type="entry name" value="Bact_MG10"/>
</dbReference>
<dbReference type="InterPro" id="IPR002890">
    <property type="entry name" value="MG2"/>
</dbReference>
<sequence>MTNFFKVAAILTVLAATAASVHQLNGAAPPATEREQARQLMKDGNFKDALVKFRAITLNDKADDSRALAEDFYSALSCLQQLNEMHAIDAYRADVVAAHEDDWIVLTAVAESYTTIDHQGFMIAGEFRRGQHRGGGKVVNAVERDRVRALQLYQQAFELAAKAPDARKTEEARRLLSGYANAVLNGGSYRQPFLLQMLTDVGTLPDYEDGWGYRYNSGPQGAPVDEAGNPIFYDVPADWKSARNDGERWRWLLAERTVWQPGAGIDEWRERADFLVSQFGVQTMADYGWWFAQNSDDAEVTKSMFALHTLADDETMAKLATGIKRFKLPEEQNYIALRKRIVENTEAPAHDWQQAKSALAQEFENRRQYPRAAQEWKELFASSPTSTPYRERFEQIVGNWGRLEPVETQPAWKGATLEYRYRNGKRVEFTARAIKVPELLADMKKYLQSQPKQLDWDQMNLENLGHRLVVNGQEKYLGAEAARWSLELEPREAHFDRRVTVTTPLQKAGAYLLTAKMEKGNTHNVVVWVADTAIVKKPLENEALYYVADAVTGQPIPKCNVEFFGYWNEPVDQGASYRVNTKNFAEKTDAAGMVKLPADEANRRFQWIATASTPDGRLAYLGFSGVWSGQYIDEQYKQVKVFTITDRPVYRPDQEVKFKFWVANAQFDQPDASPYAGQSFVVEILDARGEKVYTKSLVAGAYGGIDGVFKLPQGAALGQYQLNVVNHGGGSFRVEEYKKPEFEVTVDAPSEPVKLGDKITAKISAKYYFGSPVTEGTVKYKVLRTSFNEPWFPPAPWDWLYGPGYWWFGENYTWFPGWRHWGCMRPQPPWFWQAPEQPEVVAEQEAELRPDGTYEITIDTAAAKQFHPNTDHSYQIQAEVVDQSRRSIVAEGRVLVAREPFKVYVWTNRGFYRTGETMELDMAARTIDGKPVKARGELQLLKINYEEGKPVENEVAKWDVPTDAQGRASFQVKASEPGQYRLSYKVTKKRGDESVAIEGGQVIVVRGEGFDGTDFRFNAVEVIADKREYAPGEKVQLQVSSNRAGSTVLLFLRPANGVYLPPQVVTLKGKSTVVEVPVELRDMPNFFVEAMTVHGGKLHTAVREIFVPPAKRIVNVEVVPSSDAFLPGQKAKVQVKLTGADGKPVVASTVIAMYDKALEYISGGGNVPDIREFFWKWRRSHSPQSETSLSRVEYPVTKPNEKVMQDLGVFGGSTVDVGQSLSFASGGAMAGAALADGRMMRSGGQPMAMALGAPMAPAAPAPEGAMFKAELADARTQNAPSDGGGEMAQPTVRQNFADTALWVANLETNAEGLAEVELTMPENLTAWKINVWSMGLGTRVGEGSAETVTRKNIIVRLQAPRFFVETDEVVLSAVVHNYLKEAKQVRVRLDLQGNTLELHDSKSEAGNKIPQFSEIQYEIPAGGEQRVDWRVKAVREGEATIRMSALTDAESDAMQQSFPVLVHGMLKTESYSGVIRPSEESGKFTINVPEKRRAEQTRLEVRYSPTLAGAMVDALPYLVDYPYGCTEQTLNRFLPAVLTQKTLQQMGVDLKAIQEKRTNLNAQEIGDDKARAEQWKRFDRNSVFDEAELTNVVKAGVNRLTEMQLSDGGWGWFSGWGEHSTAHTTATVVRGLLVAKQNDVAIVPGVVERGVEWLQRYQREELAKLDNWDREAKKRRNEGAPAKSEADNLDALVYLVLTEAERAGASPPPAGVPTEESVDPADNTATTRNRMRGYLYQDRTKLAVYSLATFGLALEIEKAGVADQKSESAIAVADMLKMVMQNLSQYVKQDDDNQTAWLDLPGGIWWYWYGSENEAMAYYLKLLVANEPKSEVAPRLVKYLLNNRKHGTYWNSTRDTALVVEAFADYLKATGEAKPNLSLEVLVDGELKKAVEITAETLFTFDNALVLEGAALAAGEHTVELRKKGDGPIYFNGYLTNFTLEDDIKAAGLELKVNRKFYKLTPAEKTAAVAGGRGEVVEQQVEKYDRSEITSLQELKSGDLVEVELTVDSKNDYEYVMLEDMKAAGFEALEVRSGYNGNELGAYVEFRDERVVLFCRTLARGQHSVSYRLRAEIPGRFSALPAKGSGMYAPELRANSDEFKVQIAD</sequence>
<evidence type="ECO:0000256" key="3">
    <source>
        <dbReference type="SAM" id="SignalP"/>
    </source>
</evidence>
<feature type="signal peptide" evidence="3">
    <location>
        <begin position="1"/>
        <end position="18"/>
    </location>
</feature>
<evidence type="ECO:0000313" key="6">
    <source>
        <dbReference type="EMBL" id="BBO32981.1"/>
    </source>
</evidence>
<dbReference type="Pfam" id="PF07678">
    <property type="entry name" value="TED_complement"/>
    <property type="match status" value="1"/>
</dbReference>
<dbReference type="GO" id="GO:0005615">
    <property type="term" value="C:extracellular space"/>
    <property type="evidence" value="ECO:0007669"/>
    <property type="project" value="InterPro"/>
</dbReference>
<dbReference type="Gene3D" id="1.50.10.20">
    <property type="match status" value="1"/>
</dbReference>
<dbReference type="Pfam" id="PF17973">
    <property type="entry name" value="bMG10"/>
    <property type="match status" value="1"/>
</dbReference>
<dbReference type="PANTHER" id="PTHR40094:SF1">
    <property type="entry name" value="UBIQUITIN DOMAIN-CONTAINING PROTEIN"/>
    <property type="match status" value="1"/>
</dbReference>
<feature type="region of interest" description="Disordered" evidence="2">
    <location>
        <begin position="1703"/>
        <end position="1725"/>
    </location>
</feature>
<proteinExistence type="inferred from homology"/>
<reference evidence="7" key="1">
    <citation type="submission" date="2019-10" db="EMBL/GenBank/DDBJ databases">
        <title>Lacipirellula parvula gen. nov., sp. nov., representing a lineage of planctomycetes widespread in freshwater anoxic habitats, and description of the family Lacipirellulaceae.</title>
        <authorList>
            <person name="Dedysh S.N."/>
            <person name="Kulichevskaya I.S."/>
            <person name="Beletsky A.V."/>
            <person name="Rakitin A.L."/>
            <person name="Mardanov A.V."/>
            <person name="Ivanova A.A."/>
            <person name="Saltykova V.X."/>
            <person name="Rijpstra W.I.C."/>
            <person name="Sinninghe Damste J.S."/>
            <person name="Ravin N.V."/>
        </authorList>
    </citation>
    <scope>NUCLEOTIDE SEQUENCE [LARGE SCALE GENOMIC DNA]</scope>
    <source>
        <strain evidence="7">PX69</strain>
    </source>
</reference>
<dbReference type="InterPro" id="IPR041555">
    <property type="entry name" value="MG3"/>
</dbReference>
<accession>A0A5K7XDQ7</accession>